<proteinExistence type="predicted"/>
<dbReference type="EMBL" id="JABSTQ010000343">
    <property type="protein sequence ID" value="KAG0445455.1"/>
    <property type="molecule type" value="Genomic_DNA"/>
</dbReference>
<reference evidence="1 2" key="1">
    <citation type="journal article" date="2020" name="Cell">
        <title>Large-Scale Comparative Analyses of Tick Genomes Elucidate Their Genetic Diversity and Vector Capacities.</title>
        <authorList>
            <consortium name="Tick Genome and Microbiome Consortium (TIGMIC)"/>
            <person name="Jia N."/>
            <person name="Wang J."/>
            <person name="Shi W."/>
            <person name="Du L."/>
            <person name="Sun Y."/>
            <person name="Zhan W."/>
            <person name="Jiang J.F."/>
            <person name="Wang Q."/>
            <person name="Zhang B."/>
            <person name="Ji P."/>
            <person name="Bell-Sakyi L."/>
            <person name="Cui X.M."/>
            <person name="Yuan T.T."/>
            <person name="Jiang B.G."/>
            <person name="Yang W.F."/>
            <person name="Lam T.T."/>
            <person name="Chang Q.C."/>
            <person name="Ding S.J."/>
            <person name="Wang X.J."/>
            <person name="Zhu J.G."/>
            <person name="Ruan X.D."/>
            <person name="Zhao L."/>
            <person name="Wei J.T."/>
            <person name="Ye R.Z."/>
            <person name="Que T.C."/>
            <person name="Du C.H."/>
            <person name="Zhou Y.H."/>
            <person name="Cheng J.X."/>
            <person name="Dai P.F."/>
            <person name="Guo W.B."/>
            <person name="Han X.H."/>
            <person name="Huang E.J."/>
            <person name="Li L.F."/>
            <person name="Wei W."/>
            <person name="Gao Y.C."/>
            <person name="Liu J.Z."/>
            <person name="Shao H.Z."/>
            <person name="Wang X."/>
            <person name="Wang C.C."/>
            <person name="Yang T.C."/>
            <person name="Huo Q.B."/>
            <person name="Li W."/>
            <person name="Chen H.Y."/>
            <person name="Chen S.E."/>
            <person name="Zhou L.G."/>
            <person name="Ni X.B."/>
            <person name="Tian J.H."/>
            <person name="Sheng Y."/>
            <person name="Liu T."/>
            <person name="Pan Y.S."/>
            <person name="Xia L.Y."/>
            <person name="Li J."/>
            <person name="Zhao F."/>
            <person name="Cao W.C."/>
        </authorList>
    </citation>
    <scope>NUCLEOTIDE SEQUENCE [LARGE SCALE GENOMIC DNA]</scope>
    <source>
        <strain evidence="1">Iper-2018</strain>
    </source>
</reference>
<accession>A0AC60R2Q2</accession>
<dbReference type="Proteomes" id="UP000805193">
    <property type="component" value="Unassembled WGS sequence"/>
</dbReference>
<keyword evidence="2" id="KW-1185">Reference proteome</keyword>
<sequence length="287" mass="31813">MLGMRTLISNLGMMGKVTKASRLHEDVAEPSSLLLAEDIGRSNVKHEGKMKTPLTNRVNRISQLAPSPSPTLRRTPSPNRTDLLSASIMHQAISAGNLKVGTLNTVSLVAWKKKQWLLDLLNEEKIDIAFIHETKLSTPEMAKSFVRVFGHDFFCVHTLTTRFSGGTAVLVRKRKDVIVVARDLSDDGHAATADCLVGDRLIRFVSVYAPNNPRERRAFFETLRGTLDTPGDVVLGGDFNCVLAPSDRTSNANKDSSAATLRDVIRDNDLIDVTTRFPDFAPRYTRW</sequence>
<organism evidence="1 2">
    <name type="scientific">Ixodes persulcatus</name>
    <name type="common">Taiga tick</name>
    <dbReference type="NCBI Taxonomy" id="34615"/>
    <lineage>
        <taxon>Eukaryota</taxon>
        <taxon>Metazoa</taxon>
        <taxon>Ecdysozoa</taxon>
        <taxon>Arthropoda</taxon>
        <taxon>Chelicerata</taxon>
        <taxon>Arachnida</taxon>
        <taxon>Acari</taxon>
        <taxon>Parasitiformes</taxon>
        <taxon>Ixodida</taxon>
        <taxon>Ixodoidea</taxon>
        <taxon>Ixodidae</taxon>
        <taxon>Ixodinae</taxon>
        <taxon>Ixodes</taxon>
    </lineage>
</organism>
<comment type="caution">
    <text evidence="1">The sequence shown here is derived from an EMBL/GenBank/DDBJ whole genome shotgun (WGS) entry which is preliminary data.</text>
</comment>
<protein>
    <submittedName>
        <fullName evidence="1">Uncharacterized protein</fullName>
    </submittedName>
</protein>
<name>A0AC60R2Q2_IXOPE</name>
<evidence type="ECO:0000313" key="1">
    <source>
        <dbReference type="EMBL" id="KAG0445455.1"/>
    </source>
</evidence>
<gene>
    <name evidence="1" type="ORF">HPB47_014923</name>
</gene>
<evidence type="ECO:0000313" key="2">
    <source>
        <dbReference type="Proteomes" id="UP000805193"/>
    </source>
</evidence>